<evidence type="ECO:0000313" key="1">
    <source>
        <dbReference type="EMBL" id="MCX5570017.1"/>
    </source>
</evidence>
<keyword evidence="2" id="KW-1185">Reference proteome</keyword>
<reference evidence="1" key="1">
    <citation type="submission" date="2022-11" db="EMBL/GenBank/DDBJ databases">
        <title>Biodiversity and phylogenetic relationships of bacteria.</title>
        <authorList>
            <person name="Machado R.A.R."/>
            <person name="Bhat A."/>
            <person name="Loulou A."/>
            <person name="Kallel S."/>
        </authorList>
    </citation>
    <scope>NUCLEOTIDE SEQUENCE</scope>
    <source>
        <strain evidence="1">K-TC2</strain>
    </source>
</reference>
<dbReference type="AlphaFoldDB" id="A0A9X3ILM2"/>
<gene>
    <name evidence="1" type="ORF">OSH07_12495</name>
</gene>
<comment type="caution">
    <text evidence="1">The sequence shown here is derived from an EMBL/GenBank/DDBJ whole genome shotgun (WGS) entry which is preliminary data.</text>
</comment>
<sequence length="61" mass="6935">MTIKQDLEATWTIEAIDRLRELAVEHVPAELIATAMHRPEEQIRQKAAELGLSLEIESTTH</sequence>
<proteinExistence type="predicted"/>
<dbReference type="EMBL" id="JAPKNK010000004">
    <property type="protein sequence ID" value="MCX5570017.1"/>
    <property type="molecule type" value="Genomic_DNA"/>
</dbReference>
<dbReference type="Proteomes" id="UP001144805">
    <property type="component" value="Unassembled WGS sequence"/>
</dbReference>
<protein>
    <submittedName>
        <fullName evidence="1">Uncharacterized protein</fullName>
    </submittedName>
</protein>
<accession>A0A9X3ILM2</accession>
<evidence type="ECO:0000313" key="2">
    <source>
        <dbReference type="Proteomes" id="UP001144805"/>
    </source>
</evidence>
<organism evidence="1 2">
    <name type="scientific">Kaistia nematophila</name>
    <dbReference type="NCBI Taxonomy" id="2994654"/>
    <lineage>
        <taxon>Bacteria</taxon>
        <taxon>Pseudomonadati</taxon>
        <taxon>Pseudomonadota</taxon>
        <taxon>Alphaproteobacteria</taxon>
        <taxon>Hyphomicrobiales</taxon>
        <taxon>Kaistiaceae</taxon>
        <taxon>Kaistia</taxon>
    </lineage>
</organism>
<name>A0A9X3ILM2_9HYPH</name>
<dbReference type="RefSeq" id="WP_266338982.1">
    <property type="nucleotide sequence ID" value="NZ_JAPKNK010000004.1"/>
</dbReference>